<dbReference type="Gene3D" id="3.30.450.90">
    <property type="match status" value="1"/>
</dbReference>
<feature type="domain" description="Bacterial type II secretion system protein E" evidence="5">
    <location>
        <begin position="368"/>
        <end position="382"/>
    </location>
</feature>
<evidence type="ECO:0000313" key="6">
    <source>
        <dbReference type="EMBL" id="SAK47286.1"/>
    </source>
</evidence>
<dbReference type="EMBL" id="FCOB02000003">
    <property type="protein sequence ID" value="SAK47286.1"/>
    <property type="molecule type" value="Genomic_DNA"/>
</dbReference>
<proteinExistence type="inferred from homology"/>
<evidence type="ECO:0000259" key="5">
    <source>
        <dbReference type="PROSITE" id="PS00662"/>
    </source>
</evidence>
<evidence type="ECO:0000256" key="2">
    <source>
        <dbReference type="ARBA" id="ARBA00022741"/>
    </source>
</evidence>
<dbReference type="PROSITE" id="PS00662">
    <property type="entry name" value="T2SP_E"/>
    <property type="match status" value="1"/>
</dbReference>
<dbReference type="PANTHER" id="PTHR30258:SF1">
    <property type="entry name" value="PROTEIN TRANSPORT PROTEIN HOFB HOMOLOG"/>
    <property type="match status" value="1"/>
</dbReference>
<evidence type="ECO:0000256" key="3">
    <source>
        <dbReference type="ARBA" id="ARBA00022840"/>
    </source>
</evidence>
<evidence type="ECO:0000256" key="1">
    <source>
        <dbReference type="ARBA" id="ARBA00006611"/>
    </source>
</evidence>
<accession>A0A157ZP65</accession>
<feature type="region of interest" description="Disordered" evidence="4">
    <location>
        <begin position="1"/>
        <end position="21"/>
    </location>
</feature>
<keyword evidence="2" id="KW-0547">Nucleotide-binding</keyword>
<keyword evidence="7" id="KW-1185">Reference proteome</keyword>
<sequence>MEDIADAPARPDARRDHRTRQQRYWDDAQHDPHDYLMRVSDALGLRGVGKDALQALEPRFDLLPFGEAMSRHCVLAADAEARLWLVLADPFAAQLRIWAMQRVRTAFAFAFCVPADLAAFLAQHESAHQALTQVSVADTAAAAADAGVEITLATLAADTHPVIRLVNSSLYDALRARASDIHIESTATGLVIKYRIDGVLQTTATAPGIDTAEQVLSRLKVMAELDIGERRVPQDGRFKALINQREIDFRVSIMPSIHGEDAVLRVLDKQRGESGNAALRLDSIGHEPDIVESIRSIAHEPYGLLLVTGPTGSGKSTTLYATLSEINTGDEKIITIEDPVEYELPGVLQIPINDKKGLTFARGLRSILRHDPDKILVGEIRDGETAGIAVQAALTGHLVLTSVHANNVFSVLDRFLHMGVDMHSFVDALLGAVAQRLMRKNCPHCARDDAPPDDALLRASALTREQVAGWRFRRGAGCEACRRTGYLGRQPIAEVLRLNDQIKQCFIERRPLAELKQETYRSGFVPLRRIALRAVADGRTTLAEVNRVTMVE</sequence>
<dbReference type="GO" id="GO:0016887">
    <property type="term" value="F:ATP hydrolysis activity"/>
    <property type="evidence" value="ECO:0007669"/>
    <property type="project" value="TreeGrafter"/>
</dbReference>
<dbReference type="AlphaFoldDB" id="A0A157ZP65"/>
<dbReference type="InterPro" id="IPR001482">
    <property type="entry name" value="T2SS/T4SS_dom"/>
</dbReference>
<organism evidence="6 7">
    <name type="scientific">Caballeronia ptereochthonis</name>
    <dbReference type="NCBI Taxonomy" id="1777144"/>
    <lineage>
        <taxon>Bacteria</taxon>
        <taxon>Pseudomonadati</taxon>
        <taxon>Pseudomonadota</taxon>
        <taxon>Betaproteobacteria</taxon>
        <taxon>Burkholderiales</taxon>
        <taxon>Burkholderiaceae</taxon>
        <taxon>Caballeronia</taxon>
    </lineage>
</organism>
<comment type="similarity">
    <text evidence="1">Belongs to the GSP E family.</text>
</comment>
<name>A0A157ZP65_9BURK</name>
<dbReference type="SUPFAM" id="SSF52540">
    <property type="entry name" value="P-loop containing nucleoside triphosphate hydrolases"/>
    <property type="match status" value="1"/>
</dbReference>
<dbReference type="Proteomes" id="UP000054978">
    <property type="component" value="Unassembled WGS sequence"/>
</dbReference>
<comment type="caution">
    <text evidence="6">The sequence shown here is derived from an EMBL/GenBank/DDBJ whole genome shotgun (WGS) entry which is preliminary data.</text>
</comment>
<dbReference type="InterPro" id="IPR027417">
    <property type="entry name" value="P-loop_NTPase"/>
</dbReference>
<gene>
    <name evidence="6" type="ORF">AWB83_00831</name>
</gene>
<evidence type="ECO:0000256" key="4">
    <source>
        <dbReference type="SAM" id="MobiDB-lite"/>
    </source>
</evidence>
<dbReference type="PANTHER" id="PTHR30258">
    <property type="entry name" value="TYPE II SECRETION SYSTEM PROTEIN GSPE-RELATED"/>
    <property type="match status" value="1"/>
</dbReference>
<evidence type="ECO:0000313" key="7">
    <source>
        <dbReference type="Proteomes" id="UP000054978"/>
    </source>
</evidence>
<protein>
    <submittedName>
        <fullName evidence="6">Type II secretion system protein E</fullName>
    </submittedName>
</protein>
<dbReference type="Gene3D" id="3.40.50.300">
    <property type="entry name" value="P-loop containing nucleotide triphosphate hydrolases"/>
    <property type="match status" value="1"/>
</dbReference>
<dbReference type="STRING" id="1777144.AWB83_00831"/>
<dbReference type="CDD" id="cd01129">
    <property type="entry name" value="PulE-GspE-like"/>
    <property type="match status" value="1"/>
</dbReference>
<dbReference type="GO" id="GO:0005886">
    <property type="term" value="C:plasma membrane"/>
    <property type="evidence" value="ECO:0007669"/>
    <property type="project" value="TreeGrafter"/>
</dbReference>
<dbReference type="RefSeq" id="WP_087042986.1">
    <property type="nucleotide sequence ID" value="NZ_FCOB02000003.1"/>
</dbReference>
<dbReference type="OrthoDB" id="5790493at2"/>
<keyword evidence="3" id="KW-0067">ATP-binding</keyword>
<dbReference type="Pfam" id="PF00437">
    <property type="entry name" value="T2SSE"/>
    <property type="match status" value="1"/>
</dbReference>
<reference evidence="6" key="1">
    <citation type="submission" date="2016-01" db="EMBL/GenBank/DDBJ databases">
        <authorList>
            <person name="Peeters C."/>
        </authorList>
    </citation>
    <scope>NUCLEOTIDE SEQUENCE [LARGE SCALE GENOMIC DNA]</scope>
    <source>
        <strain evidence="6">LMG 29326</strain>
    </source>
</reference>
<dbReference type="GO" id="GO:0005524">
    <property type="term" value="F:ATP binding"/>
    <property type="evidence" value="ECO:0007669"/>
    <property type="project" value="UniProtKB-KW"/>
</dbReference>